<name>A0A1J1HRT1_9DIPT</name>
<evidence type="ECO:0000313" key="2">
    <source>
        <dbReference type="EMBL" id="CRK90234.1"/>
    </source>
</evidence>
<protein>
    <submittedName>
        <fullName evidence="2">CLUMA_CG003947, isoform A</fullName>
    </submittedName>
</protein>
<gene>
    <name evidence="2" type="ORF">CLUMA_CG003947</name>
</gene>
<feature type="region of interest" description="Disordered" evidence="1">
    <location>
        <begin position="322"/>
        <end position="344"/>
    </location>
</feature>
<dbReference type="EMBL" id="CVRI01000017">
    <property type="protein sequence ID" value="CRK90234.1"/>
    <property type="molecule type" value="Genomic_DNA"/>
</dbReference>
<accession>A0A1J1HRT1</accession>
<keyword evidence="3" id="KW-1185">Reference proteome</keyword>
<proteinExistence type="predicted"/>
<dbReference type="PANTHER" id="PTHR40552">
    <property type="entry name" value="AT05186P-RELATED"/>
    <property type="match status" value="1"/>
</dbReference>
<organism evidence="2 3">
    <name type="scientific">Clunio marinus</name>
    <dbReference type="NCBI Taxonomy" id="568069"/>
    <lineage>
        <taxon>Eukaryota</taxon>
        <taxon>Metazoa</taxon>
        <taxon>Ecdysozoa</taxon>
        <taxon>Arthropoda</taxon>
        <taxon>Hexapoda</taxon>
        <taxon>Insecta</taxon>
        <taxon>Pterygota</taxon>
        <taxon>Neoptera</taxon>
        <taxon>Endopterygota</taxon>
        <taxon>Diptera</taxon>
        <taxon>Nematocera</taxon>
        <taxon>Chironomoidea</taxon>
        <taxon>Chironomidae</taxon>
        <taxon>Clunio</taxon>
    </lineage>
</organism>
<feature type="compositionally biased region" description="Basic and acidic residues" evidence="1">
    <location>
        <begin position="322"/>
        <end position="331"/>
    </location>
</feature>
<dbReference type="OrthoDB" id="7790489at2759"/>
<dbReference type="Gene3D" id="3.90.70.120">
    <property type="match status" value="6"/>
</dbReference>
<reference evidence="2 3" key="1">
    <citation type="submission" date="2015-04" db="EMBL/GenBank/DDBJ databases">
        <authorList>
            <person name="Syromyatnikov M.Y."/>
            <person name="Popov V.N."/>
        </authorList>
    </citation>
    <scope>NUCLEOTIDE SEQUENCE [LARGE SCALE GENOMIC DNA]</scope>
</reference>
<dbReference type="PANTHER" id="PTHR40552:SF6">
    <property type="entry name" value="FI09606P-RELATED"/>
    <property type="match status" value="1"/>
</dbReference>
<evidence type="ECO:0000256" key="1">
    <source>
        <dbReference type="SAM" id="MobiDB-lite"/>
    </source>
</evidence>
<dbReference type="STRING" id="568069.A0A1J1HRT1"/>
<sequence>MKFWESETVNEIICYGDINFRKQQNKLRCHTIIKPPHIKFRVYTKRAKVFTDIGTTTKRGIFNPKKTDSLVAQMNEMIVESNCIIFTYCGQSYAIWKEQNAFYVLNSEDVDRYGKLVMKSSSGGCVMRSSEKIDEIVQYLVGVVKVPKKLYDIYSFKISRKVVVEEEIKSLGNNPKEPSNDAKPDEIEKKQNFYKSRQTGFVKEFSKTLFEEQPQPSFPSPVQPSHGFLQCNEYLSKSAADKRIAPFISCAALAMLRICKSTLWKTSTLKEIFNIGREIFTENVEEILLKREEKQMQLMKDLADLAELVQRPEEDEIVDNQIEEKIGDEKPKKNKKVPKPEKCEKSSDIPITEISPIATIKCQQFEIITENIIFGKVLNRGRDILSISDGIKALFKQFDLGLIQGPEDVAIWREKNLFFMFDPCQCNEFRNSFEDECCSCLSWFGNVEDLIKLYIEKVPKEFRNSVFKIAKVDVHDYRKKSDNWKNFKAIGLNKWILSGKISESSDLFKESNRNHQGTCISVVALVMTRELGLQSWTTETVDEIVQLGDEFHSGSILSLESKGELIDSDLRLSELGNELKLQRIIVDLLYEECIINGSLLANDSSDDNLTLCQGLKTFFENDDLGVLTCCGVSLAIWRHSDAFYLFDSHGRDEQGRNLKVVDPIHGCMIAGSACVLRFLSVNDLACHLKTNMEVGDVPDFNISRIDVSVRSTTTPCLYNYKKLGNGNFAAILKAFDNFHEDCEDFRSNLSQKTFCNLIACMCFSRVLGPRFWTTSDVKEILKIGYKVLCSIAGSLTADSDEPLWSLLGHVDISSMKMKLEMTRQESGTFSGRKHVLASAENSRESLEENFNISEIDPRSSKRSMNFPDDSQSITSMNEHPDDCEATGSLAEILKQLEQEKEVFGILSSDIFNIAVFKLDRFYFVFDPKASDENGKLIRKRLEMFLKRTVIEERSKLYEQMNEFQAKQRSDEGRKSVEADLQEVQFGRQFGFPPPLGKPSMNILATGFGDDSISDIGSAYVAWFSSVELLHQHIMDKMPNSYHIQTFTFDHFTILNTKIVNENLERWNNFEPVSSTHWILRASMSQNDTQFADVNRNHQDIPNAIIALTFSQLCSLNEWNSTVVDIILKLGDRLYKKSLKRWMKSIGELPENLRMSLDQVDLPVFIRPFIVTVKDEFVKRDLTVKSHDKEPMEGMKDSLLEFLSADSGILSGKDYHVAIWKSDDGNDFMMFDPHDIGPEGIRRSTGVACLHRFTDHKKLVEIFCSNVKELEGVNEYQLTRVSIVKTHFEDSRDDREADTFSTIDDDYNLYTTTSNVRSIRSKDATTIEWTKENVAIGVCYAVAMLCLSRSLEPEYYTHDIIDKIIVFGNDLIKECSDNCFIDFQLCEQNLCPDEINWNFELNNVQTNIQMDIFQRGIVSKLPCPAPRLRDVIEEFFTFYSVGVLVTQSFVVAIWKERNEFFIFYSCPIDDNGNVQVSRRIKIEMNTKTSPGLIILKSVSDLYQNIIGNIDRDSFCKPFELRVCNITMTDLDDTTFDASPELLTSFNEEEILPAVSANVTQKQKELRRSNNTDEYQKLIKEIKAKKGNSGGFIEFSKGSLICGKLSTSSKSLNEYARKYHAGAICLLAVAMSSVKELNCWNGNTINNVVKSGSNLYIESSVANDTKDVTMSMLITSFNFCELEVFAKIESFKNIPVDNLERDFLTSTLTEFFSCYENGYLCRGLECWAVFKRCKSFYIFDPQGIEINDRKRYSVLYKFDSVDLLVEQILKYLEDSEELCTLGAILCCANLPKDEGDKEEKVVKPKKKSKFCKKTVLKVPSANPPQMILKELNQKRSETLCPPNTSHQISVKEFFGC</sequence>
<dbReference type="Proteomes" id="UP000183832">
    <property type="component" value="Unassembled WGS sequence"/>
</dbReference>
<evidence type="ECO:0000313" key="3">
    <source>
        <dbReference type="Proteomes" id="UP000183832"/>
    </source>
</evidence>